<dbReference type="InterPro" id="IPR002986">
    <property type="entry name" value="DAP_deCOOHase_LysA"/>
</dbReference>
<dbReference type="PANTHER" id="PTHR43727:SF2">
    <property type="entry name" value="GROUP IV DECARBOXYLASE"/>
    <property type="match status" value="1"/>
</dbReference>
<name>A0A381QR08_9ZZZZ</name>
<evidence type="ECO:0000259" key="6">
    <source>
        <dbReference type="Pfam" id="PF02784"/>
    </source>
</evidence>
<dbReference type="EMBL" id="UINC01001449">
    <property type="protein sequence ID" value="SUZ80989.1"/>
    <property type="molecule type" value="Genomic_DNA"/>
</dbReference>
<keyword evidence="3" id="KW-0663">Pyridoxal phosphate</keyword>
<dbReference type="AlphaFoldDB" id="A0A381QR08"/>
<dbReference type="SUPFAM" id="SSF51419">
    <property type="entry name" value="PLP-binding barrel"/>
    <property type="match status" value="1"/>
</dbReference>
<evidence type="ECO:0000259" key="5">
    <source>
        <dbReference type="Pfam" id="PF00278"/>
    </source>
</evidence>
<keyword evidence="4" id="KW-0456">Lyase</keyword>
<dbReference type="Pfam" id="PF00278">
    <property type="entry name" value="Orn_DAP_Arg_deC"/>
    <property type="match status" value="1"/>
</dbReference>
<dbReference type="InterPro" id="IPR009006">
    <property type="entry name" value="Ala_racemase/Decarboxylase_C"/>
</dbReference>
<dbReference type="Gene3D" id="3.20.20.10">
    <property type="entry name" value="Alanine racemase"/>
    <property type="match status" value="1"/>
</dbReference>
<feature type="domain" description="Orn/DAP/Arg decarboxylase 2 C-terminal" evidence="5">
    <location>
        <begin position="32"/>
        <end position="335"/>
    </location>
</feature>
<evidence type="ECO:0000256" key="1">
    <source>
        <dbReference type="ARBA" id="ARBA00001933"/>
    </source>
</evidence>
<dbReference type="GO" id="GO:0009089">
    <property type="term" value="P:lysine biosynthetic process via diaminopimelate"/>
    <property type="evidence" value="ECO:0007669"/>
    <property type="project" value="InterPro"/>
</dbReference>
<evidence type="ECO:0000256" key="4">
    <source>
        <dbReference type="ARBA" id="ARBA00023239"/>
    </source>
</evidence>
<dbReference type="SUPFAM" id="SSF50621">
    <property type="entry name" value="Alanine racemase C-terminal domain-like"/>
    <property type="match status" value="1"/>
</dbReference>
<keyword evidence="2" id="KW-0210">Decarboxylase</keyword>
<protein>
    <recommendedName>
        <fullName evidence="8">Diaminopimelate decarboxylase</fullName>
    </recommendedName>
</protein>
<dbReference type="NCBIfam" id="TIGR01048">
    <property type="entry name" value="lysA"/>
    <property type="match status" value="1"/>
</dbReference>
<evidence type="ECO:0000256" key="3">
    <source>
        <dbReference type="ARBA" id="ARBA00022898"/>
    </source>
</evidence>
<feature type="domain" description="Orn/DAP/Arg decarboxylase 2 N-terminal" evidence="6">
    <location>
        <begin position="39"/>
        <end position="284"/>
    </location>
</feature>
<evidence type="ECO:0008006" key="8">
    <source>
        <dbReference type="Google" id="ProtNLM"/>
    </source>
</evidence>
<dbReference type="InterPro" id="IPR022644">
    <property type="entry name" value="De-COase2_N"/>
</dbReference>
<organism evidence="7">
    <name type="scientific">marine metagenome</name>
    <dbReference type="NCBI Taxonomy" id="408172"/>
    <lineage>
        <taxon>unclassified sequences</taxon>
        <taxon>metagenomes</taxon>
        <taxon>ecological metagenomes</taxon>
    </lineage>
</organism>
<evidence type="ECO:0000256" key="2">
    <source>
        <dbReference type="ARBA" id="ARBA00022793"/>
    </source>
</evidence>
<dbReference type="InterPro" id="IPR029066">
    <property type="entry name" value="PLP-binding_barrel"/>
</dbReference>
<dbReference type="InterPro" id="IPR000183">
    <property type="entry name" value="Orn/DAP/Arg_de-COase"/>
</dbReference>
<sequence>MAVTQPFPRIDGELWAAESRVADLVAEFGSPLYVYDAGVIEAAYRRVESAFAGADILLAYSVKANSNLEILKRLRALGAGADIVSHGELHRCLAAGFSPSDVVFAGVGKTEVEMEAALEVGILAFNVESAEELQALGRVAERLGRTAPVALRVNPDIVADTPHEYTRTGDGASKFGIPVDRILDLYRWAADQPSLEVRGIDVHIGSQILDPEPYTRALAQVLDLATEVRAEGINLDFVDLGGGFGVGYEGEDGLSVENLAAIVVPRVAETGLRLILEPGRFIVGQAGILVTKVLYVKHSGSKTFVVTDGGMTELIRPSHYQGFHRIEPVISRKEAAREERRHGKSWTSSVRFVRPGTSSLGTGFFRCRLRATCSLCKRRAPTAL</sequence>
<dbReference type="Gene3D" id="2.40.37.10">
    <property type="entry name" value="Lyase, Ornithine Decarboxylase, Chain A, domain 1"/>
    <property type="match status" value="1"/>
</dbReference>
<gene>
    <name evidence="7" type="ORF">METZ01_LOCUS33843</name>
</gene>
<dbReference type="GO" id="GO:0008836">
    <property type="term" value="F:diaminopimelate decarboxylase activity"/>
    <property type="evidence" value="ECO:0007669"/>
    <property type="project" value="InterPro"/>
</dbReference>
<reference evidence="7" key="1">
    <citation type="submission" date="2018-05" db="EMBL/GenBank/DDBJ databases">
        <authorList>
            <person name="Lanie J.A."/>
            <person name="Ng W.-L."/>
            <person name="Kazmierczak K.M."/>
            <person name="Andrzejewski T.M."/>
            <person name="Davidsen T.M."/>
            <person name="Wayne K.J."/>
            <person name="Tettelin H."/>
            <person name="Glass J.I."/>
            <person name="Rusch D."/>
            <person name="Podicherti R."/>
            <person name="Tsui H.-C.T."/>
            <person name="Winkler M.E."/>
        </authorList>
    </citation>
    <scope>NUCLEOTIDE SEQUENCE</scope>
</reference>
<dbReference type="PANTHER" id="PTHR43727">
    <property type="entry name" value="DIAMINOPIMELATE DECARBOXYLASE"/>
    <property type="match status" value="1"/>
</dbReference>
<dbReference type="FunFam" id="3.20.20.10:FF:000003">
    <property type="entry name" value="Diaminopimelate decarboxylase"/>
    <property type="match status" value="1"/>
</dbReference>
<evidence type="ECO:0000313" key="7">
    <source>
        <dbReference type="EMBL" id="SUZ80989.1"/>
    </source>
</evidence>
<accession>A0A381QR08</accession>
<comment type="cofactor">
    <cofactor evidence="1">
        <name>pyridoxal 5'-phosphate</name>
        <dbReference type="ChEBI" id="CHEBI:597326"/>
    </cofactor>
</comment>
<dbReference type="PRINTS" id="PR01181">
    <property type="entry name" value="DAPDCRBXLASE"/>
</dbReference>
<dbReference type="InterPro" id="IPR022643">
    <property type="entry name" value="De-COase2_C"/>
</dbReference>
<dbReference type="Pfam" id="PF02784">
    <property type="entry name" value="Orn_Arg_deC_N"/>
    <property type="match status" value="1"/>
</dbReference>
<dbReference type="PRINTS" id="PR01179">
    <property type="entry name" value="ODADCRBXLASE"/>
</dbReference>
<proteinExistence type="predicted"/>
<dbReference type="CDD" id="cd06828">
    <property type="entry name" value="PLPDE_III_DapDC"/>
    <property type="match status" value="1"/>
</dbReference>